<gene>
    <name evidence="2" type="ORF">NU887_02155</name>
</gene>
<evidence type="ECO:0000313" key="2">
    <source>
        <dbReference type="EMBL" id="MCR9013817.1"/>
    </source>
</evidence>
<reference evidence="2" key="1">
    <citation type="submission" date="2022-08" db="EMBL/GenBank/DDBJ databases">
        <authorList>
            <person name="Zhang D."/>
        </authorList>
    </citation>
    <scope>NUCLEOTIDE SEQUENCE</scope>
    <source>
        <strain evidence="2">XJ19-11</strain>
    </source>
</reference>
<dbReference type="AlphaFoldDB" id="A0A9X2SXG5"/>
<dbReference type="InterPro" id="IPR012347">
    <property type="entry name" value="Ferritin-like"/>
</dbReference>
<dbReference type="RefSeq" id="WP_258421709.1">
    <property type="nucleotide sequence ID" value="NZ_JANSUY010000001.1"/>
</dbReference>
<dbReference type="EMBL" id="JANSUY010000001">
    <property type="protein sequence ID" value="MCR9013817.1"/>
    <property type="molecule type" value="Genomic_DNA"/>
</dbReference>
<evidence type="ECO:0000259" key="1">
    <source>
        <dbReference type="Pfam" id="PF09537"/>
    </source>
</evidence>
<dbReference type="InterPro" id="IPR011971">
    <property type="entry name" value="CHP02284"/>
</dbReference>
<sequence>MTHLEELTSTLNDLVLINNDRIEGYQNAIDSLEVQDADLKMLFAKMISNSRDHVSVLGDLILKAGGEIEEGTTASGKIFRSWMSIKSLFSGSDRTSILESCEGGEDAALKAYDMALSSDVEMNVGVRQALMDQRVSLSGDHNQVKKMRDLNKTLA</sequence>
<keyword evidence="3" id="KW-1185">Reference proteome</keyword>
<dbReference type="Proteomes" id="UP001142175">
    <property type="component" value="Unassembled WGS sequence"/>
</dbReference>
<feature type="domain" description="DUF2383" evidence="1">
    <location>
        <begin position="8"/>
        <end position="117"/>
    </location>
</feature>
<dbReference type="NCBIfam" id="TIGR02284">
    <property type="entry name" value="PA2169 family four-helix-bundle protein"/>
    <property type="match status" value="1"/>
</dbReference>
<accession>A0A9X2SXG5</accession>
<name>A0A9X2SXG5_9BACT</name>
<dbReference type="Gene3D" id="1.20.1260.10">
    <property type="match status" value="1"/>
</dbReference>
<dbReference type="InterPro" id="IPR019052">
    <property type="entry name" value="DUF2383"/>
</dbReference>
<dbReference type="Pfam" id="PF09537">
    <property type="entry name" value="DUF2383"/>
    <property type="match status" value="1"/>
</dbReference>
<evidence type="ECO:0000313" key="3">
    <source>
        <dbReference type="Proteomes" id="UP001142175"/>
    </source>
</evidence>
<organism evidence="2 3">
    <name type="scientific">Aquiflexum gelatinilyticum</name>
    <dbReference type="NCBI Taxonomy" id="2961943"/>
    <lineage>
        <taxon>Bacteria</taxon>
        <taxon>Pseudomonadati</taxon>
        <taxon>Bacteroidota</taxon>
        <taxon>Cytophagia</taxon>
        <taxon>Cytophagales</taxon>
        <taxon>Cyclobacteriaceae</taxon>
        <taxon>Aquiflexum</taxon>
    </lineage>
</organism>
<proteinExistence type="predicted"/>
<protein>
    <submittedName>
        <fullName evidence="2">PA2169 family four-helix-bundle protein</fullName>
    </submittedName>
</protein>
<comment type="caution">
    <text evidence="2">The sequence shown here is derived from an EMBL/GenBank/DDBJ whole genome shotgun (WGS) entry which is preliminary data.</text>
</comment>